<dbReference type="Pfam" id="PF01593">
    <property type="entry name" value="Amino_oxidase"/>
    <property type="match status" value="1"/>
</dbReference>
<dbReference type="PANTHER" id="PTHR46313:SF1">
    <property type="entry name" value="FAD_NAD(P)-BINDING OXIDOREDUCTASE FAMILY PROTEIN"/>
    <property type="match status" value="1"/>
</dbReference>
<feature type="domain" description="Amine oxidase" evidence="2">
    <location>
        <begin position="380"/>
        <end position="684"/>
    </location>
</feature>
<dbReference type="InterPro" id="IPR036188">
    <property type="entry name" value="FAD/NAD-bd_sf"/>
</dbReference>
<dbReference type="Pfam" id="PF13450">
    <property type="entry name" value="NAD_binding_8"/>
    <property type="match status" value="1"/>
</dbReference>
<feature type="region of interest" description="Disordered" evidence="1">
    <location>
        <begin position="141"/>
        <end position="165"/>
    </location>
</feature>
<dbReference type="AlphaFoldDB" id="A0A388KK63"/>
<evidence type="ECO:0000256" key="1">
    <source>
        <dbReference type="SAM" id="MobiDB-lite"/>
    </source>
</evidence>
<sequence length="700" mass="76226">MAGRNLSMRSETPAVLSRRWPTTMVRRRLSVRSLAVLPRSWPWMDDRWPWMADRRRGLENTEQLIRGWKGGKRPAGHRAGRDQHVFRCRLEEKAHLSLTLSRSRYGVGGGRWPAQKELTGMRRRRRRGRAVPLGAVAKPADMNAVDSEDDADALAGDGSGKSTVRDQWASKGLDGRDSADVVVIGSGIGGLCCGALLAHYGEDVVICESAAIPGGAAHSFERNGYFFDSGPSLFSGLSSRGMQANPLAQVLDAIGEPIESIKYDGWMVYLPEGDFMTRLGPDNFKQILLQICGPKGISEWETLQAAVSPLAKSTMALPPAAIRGDAGVAITGFARYAGSMLQIIAEGGPAAILGYPRLLGPFSDFVSSVGVSENFVLNWIDLLCFLLSGLKADATLAAEVIYIFNEWYRPGCALEYPKGGTGAIIEALVRGLEKHGGRLALRTHVDQILVEGGRAVGVKLRGGRTLKARKAVVSNTSIWDLMKLLPKGALPREDMERGLRTPQLDSFMHLHLGVDAKYVHDNLEIHHTIVNNWDIGIDAPQNVVLISVPTVLDASLAPPGKHLVHAYVPATEPYVIWEGLDRQSAEYKALKEERSEVLWKAVERALGPKFRRDLVEFSLVGSPLTHERFLRRDRGTYGPGIRAGKEIFPGPTTALPGLLCCGDSTFPGIGVPAVAASGFSAANTLAPLWKHWQLLDAIKV</sequence>
<keyword evidence="4" id="KW-1185">Reference proteome</keyword>
<dbReference type="Gene3D" id="3.90.660.50">
    <property type="match status" value="1"/>
</dbReference>
<reference evidence="3 4" key="1">
    <citation type="journal article" date="2018" name="Cell">
        <title>The Chara Genome: Secondary Complexity and Implications for Plant Terrestrialization.</title>
        <authorList>
            <person name="Nishiyama T."/>
            <person name="Sakayama H."/>
            <person name="Vries J.D."/>
            <person name="Buschmann H."/>
            <person name="Saint-Marcoux D."/>
            <person name="Ullrich K.K."/>
            <person name="Haas F.B."/>
            <person name="Vanderstraeten L."/>
            <person name="Becker D."/>
            <person name="Lang D."/>
            <person name="Vosolsobe S."/>
            <person name="Rombauts S."/>
            <person name="Wilhelmsson P.K.I."/>
            <person name="Janitza P."/>
            <person name="Kern R."/>
            <person name="Heyl A."/>
            <person name="Rumpler F."/>
            <person name="Villalobos L.I.A.C."/>
            <person name="Clay J.M."/>
            <person name="Skokan R."/>
            <person name="Toyoda A."/>
            <person name="Suzuki Y."/>
            <person name="Kagoshima H."/>
            <person name="Schijlen E."/>
            <person name="Tajeshwar N."/>
            <person name="Catarino B."/>
            <person name="Hetherington A.J."/>
            <person name="Saltykova A."/>
            <person name="Bonnot C."/>
            <person name="Breuninger H."/>
            <person name="Symeonidi A."/>
            <person name="Radhakrishnan G.V."/>
            <person name="Van Nieuwerburgh F."/>
            <person name="Deforce D."/>
            <person name="Chang C."/>
            <person name="Karol K.G."/>
            <person name="Hedrich R."/>
            <person name="Ulvskov P."/>
            <person name="Glockner G."/>
            <person name="Delwiche C.F."/>
            <person name="Petrasek J."/>
            <person name="Van de Peer Y."/>
            <person name="Friml J."/>
            <person name="Beilby M."/>
            <person name="Dolan L."/>
            <person name="Kohara Y."/>
            <person name="Sugano S."/>
            <person name="Fujiyama A."/>
            <person name="Delaux P.-M."/>
            <person name="Quint M."/>
            <person name="TheiBen G."/>
            <person name="Hagemann M."/>
            <person name="Harholt J."/>
            <person name="Dunand C."/>
            <person name="Zachgo S."/>
            <person name="Langdale J."/>
            <person name="Maumus F."/>
            <person name="Straeten D.V.D."/>
            <person name="Gould S.B."/>
            <person name="Rensing S.A."/>
        </authorList>
    </citation>
    <scope>NUCLEOTIDE SEQUENCE [LARGE SCALE GENOMIC DNA]</scope>
    <source>
        <strain evidence="3 4">S276</strain>
    </source>
</reference>
<dbReference type="InterPro" id="IPR045892">
    <property type="entry name" value="CrtISO-like"/>
</dbReference>
<dbReference type="OMA" id="WFDYLAF"/>
<evidence type="ECO:0000313" key="4">
    <source>
        <dbReference type="Proteomes" id="UP000265515"/>
    </source>
</evidence>
<protein>
    <recommendedName>
        <fullName evidence="2">Amine oxidase domain-containing protein</fullName>
    </recommendedName>
</protein>
<dbReference type="OrthoDB" id="7777654at2759"/>
<accession>A0A388KK63</accession>
<dbReference type="Gene3D" id="3.50.50.60">
    <property type="entry name" value="FAD/NAD(P)-binding domain"/>
    <property type="match status" value="2"/>
</dbReference>
<proteinExistence type="predicted"/>
<dbReference type="EMBL" id="BFEA01000130">
    <property type="protein sequence ID" value="GBG70416.1"/>
    <property type="molecule type" value="Genomic_DNA"/>
</dbReference>
<dbReference type="SUPFAM" id="SSF51905">
    <property type="entry name" value="FAD/NAD(P)-binding domain"/>
    <property type="match status" value="1"/>
</dbReference>
<comment type="caution">
    <text evidence="3">The sequence shown here is derived from an EMBL/GenBank/DDBJ whole genome shotgun (WGS) entry which is preliminary data.</text>
</comment>
<dbReference type="PANTHER" id="PTHR46313">
    <property type="match status" value="1"/>
</dbReference>
<evidence type="ECO:0000313" key="3">
    <source>
        <dbReference type="EMBL" id="GBG70416.1"/>
    </source>
</evidence>
<dbReference type="GO" id="GO:0016116">
    <property type="term" value="P:carotenoid metabolic process"/>
    <property type="evidence" value="ECO:0007669"/>
    <property type="project" value="InterPro"/>
</dbReference>
<name>A0A388KK63_CHABU</name>
<gene>
    <name evidence="3" type="ORF">CBR_g6542</name>
</gene>
<dbReference type="STRING" id="69332.A0A388KK63"/>
<dbReference type="Gramene" id="GBG70416">
    <property type="protein sequence ID" value="GBG70416"/>
    <property type="gene ID" value="CBR_g6542"/>
</dbReference>
<dbReference type="GO" id="GO:0016491">
    <property type="term" value="F:oxidoreductase activity"/>
    <property type="evidence" value="ECO:0007669"/>
    <property type="project" value="InterPro"/>
</dbReference>
<evidence type="ECO:0000259" key="2">
    <source>
        <dbReference type="Pfam" id="PF01593"/>
    </source>
</evidence>
<feature type="compositionally biased region" description="Low complexity" evidence="1">
    <location>
        <begin position="153"/>
        <end position="162"/>
    </location>
</feature>
<dbReference type="Proteomes" id="UP000265515">
    <property type="component" value="Unassembled WGS sequence"/>
</dbReference>
<organism evidence="3 4">
    <name type="scientific">Chara braunii</name>
    <name type="common">Braun's stonewort</name>
    <dbReference type="NCBI Taxonomy" id="69332"/>
    <lineage>
        <taxon>Eukaryota</taxon>
        <taxon>Viridiplantae</taxon>
        <taxon>Streptophyta</taxon>
        <taxon>Charophyceae</taxon>
        <taxon>Charales</taxon>
        <taxon>Characeae</taxon>
        <taxon>Chara</taxon>
    </lineage>
</organism>
<dbReference type="InterPro" id="IPR002937">
    <property type="entry name" value="Amino_oxidase"/>
</dbReference>